<dbReference type="AlphaFoldDB" id="X0UED5"/>
<reference evidence="1" key="1">
    <citation type="journal article" date="2014" name="Front. Microbiol.">
        <title>High frequency of phylogenetically diverse reductive dehalogenase-homologous genes in deep subseafloor sedimentary metagenomes.</title>
        <authorList>
            <person name="Kawai M."/>
            <person name="Futagami T."/>
            <person name="Toyoda A."/>
            <person name="Takaki Y."/>
            <person name="Nishi S."/>
            <person name="Hori S."/>
            <person name="Arai W."/>
            <person name="Tsubouchi T."/>
            <person name="Morono Y."/>
            <person name="Uchiyama I."/>
            <person name="Ito T."/>
            <person name="Fujiyama A."/>
            <person name="Inagaki F."/>
            <person name="Takami H."/>
        </authorList>
    </citation>
    <scope>NUCLEOTIDE SEQUENCE</scope>
    <source>
        <strain evidence="1">Expedition CK06-06</strain>
    </source>
</reference>
<sequence>MNIGLEHITPETASSTEKWTAYISDKNSYSILKLTETEYNGFVYLQSQNKDLTKALEAIKKLTSDEGLPLMKALHEIAHKTLKALK</sequence>
<dbReference type="EMBL" id="BARS01017703">
    <property type="protein sequence ID" value="GAF86850.1"/>
    <property type="molecule type" value="Genomic_DNA"/>
</dbReference>
<gene>
    <name evidence="1" type="ORF">S01H1_28917</name>
</gene>
<comment type="caution">
    <text evidence="1">The sequence shown here is derived from an EMBL/GenBank/DDBJ whole genome shotgun (WGS) entry which is preliminary data.</text>
</comment>
<evidence type="ECO:0000313" key="1">
    <source>
        <dbReference type="EMBL" id="GAF86850.1"/>
    </source>
</evidence>
<proteinExistence type="predicted"/>
<name>X0UED5_9ZZZZ</name>
<accession>X0UED5</accession>
<protein>
    <submittedName>
        <fullName evidence="1">Uncharacterized protein</fullName>
    </submittedName>
</protein>
<organism evidence="1">
    <name type="scientific">marine sediment metagenome</name>
    <dbReference type="NCBI Taxonomy" id="412755"/>
    <lineage>
        <taxon>unclassified sequences</taxon>
        <taxon>metagenomes</taxon>
        <taxon>ecological metagenomes</taxon>
    </lineage>
</organism>